<protein>
    <recommendedName>
        <fullName evidence="5">HTH-type transcriptional regulator CbbR</fullName>
    </recommendedName>
    <alternativeName>
        <fullName evidence="6">RuBisCO operon transcriptional regulator</fullName>
    </alternativeName>
</protein>
<organism evidence="8 10">
    <name type="scientific">Labrys neptuniae</name>
    <dbReference type="NCBI Taxonomy" id="376174"/>
    <lineage>
        <taxon>Bacteria</taxon>
        <taxon>Pseudomonadati</taxon>
        <taxon>Pseudomonadota</taxon>
        <taxon>Alphaproteobacteria</taxon>
        <taxon>Hyphomicrobiales</taxon>
        <taxon>Xanthobacteraceae</taxon>
        <taxon>Labrys</taxon>
    </lineage>
</organism>
<gene>
    <name evidence="8" type="ORF">ABXS05_02835</name>
    <name evidence="9" type="ORF">ACETRX_04245</name>
</gene>
<dbReference type="PANTHER" id="PTHR30126">
    <property type="entry name" value="HTH-TYPE TRANSCRIPTIONAL REGULATOR"/>
    <property type="match status" value="1"/>
</dbReference>
<dbReference type="SUPFAM" id="SSF46785">
    <property type="entry name" value="Winged helix' DNA-binding domain"/>
    <property type="match status" value="1"/>
</dbReference>
<accession>A0ABV3PGI3</accession>
<dbReference type="EMBL" id="JBHGPK010000001">
    <property type="protein sequence ID" value="MFC2248813.1"/>
    <property type="molecule type" value="Genomic_DNA"/>
</dbReference>
<dbReference type="Gene3D" id="3.40.190.290">
    <property type="match status" value="1"/>
</dbReference>
<evidence type="ECO:0000313" key="9">
    <source>
        <dbReference type="EMBL" id="MFC2248813.1"/>
    </source>
</evidence>
<evidence type="ECO:0000313" key="8">
    <source>
        <dbReference type="EMBL" id="MEW9304459.1"/>
    </source>
</evidence>
<dbReference type="Gene3D" id="1.10.10.10">
    <property type="entry name" value="Winged helix-like DNA-binding domain superfamily/Winged helix DNA-binding domain"/>
    <property type="match status" value="1"/>
</dbReference>
<evidence type="ECO:0000313" key="11">
    <source>
        <dbReference type="Proteomes" id="UP001595190"/>
    </source>
</evidence>
<dbReference type="PRINTS" id="PR00039">
    <property type="entry name" value="HTHLYSR"/>
</dbReference>
<feature type="domain" description="HTH lysR-type" evidence="7">
    <location>
        <begin position="8"/>
        <end position="65"/>
    </location>
</feature>
<dbReference type="RefSeq" id="WP_311934838.1">
    <property type="nucleotide sequence ID" value="NZ_JAVSCS010000012.1"/>
</dbReference>
<dbReference type="PANTHER" id="PTHR30126:SF5">
    <property type="entry name" value="HTH-TYPE TRANSCRIPTIONAL ACTIVATOR CMPR"/>
    <property type="match status" value="1"/>
</dbReference>
<evidence type="ECO:0000259" key="7">
    <source>
        <dbReference type="PROSITE" id="PS50931"/>
    </source>
</evidence>
<comment type="similarity">
    <text evidence="1">Belongs to the LysR transcriptional regulatory family.</text>
</comment>
<dbReference type="Pfam" id="PF03466">
    <property type="entry name" value="LysR_substrate"/>
    <property type="match status" value="1"/>
</dbReference>
<comment type="caution">
    <text evidence="8">The sequence shown here is derived from an EMBL/GenBank/DDBJ whole genome shotgun (WGS) entry which is preliminary data.</text>
</comment>
<evidence type="ECO:0000256" key="2">
    <source>
        <dbReference type="ARBA" id="ARBA00023015"/>
    </source>
</evidence>
<dbReference type="InterPro" id="IPR000847">
    <property type="entry name" value="LysR_HTH_N"/>
</dbReference>
<name>A0ABV3PGI3_9HYPH</name>
<evidence type="ECO:0000256" key="4">
    <source>
        <dbReference type="ARBA" id="ARBA00023163"/>
    </source>
</evidence>
<dbReference type="Pfam" id="PF00126">
    <property type="entry name" value="HTH_1"/>
    <property type="match status" value="1"/>
</dbReference>
<dbReference type="InterPro" id="IPR005119">
    <property type="entry name" value="LysR_subst-bd"/>
</dbReference>
<keyword evidence="10" id="KW-1185">Reference proteome</keyword>
<proteinExistence type="inferred from homology"/>
<evidence type="ECO:0000256" key="6">
    <source>
        <dbReference type="ARBA" id="ARBA00043141"/>
    </source>
</evidence>
<dbReference type="EMBL" id="JBFNQD010000001">
    <property type="protein sequence ID" value="MEW9304459.1"/>
    <property type="molecule type" value="Genomic_DNA"/>
</dbReference>
<dbReference type="Proteomes" id="UP001555786">
    <property type="component" value="Unassembled WGS sequence"/>
</dbReference>
<evidence type="ECO:0000313" key="10">
    <source>
        <dbReference type="Proteomes" id="UP001555786"/>
    </source>
</evidence>
<keyword evidence="3" id="KW-0238">DNA-binding</keyword>
<evidence type="ECO:0000256" key="3">
    <source>
        <dbReference type="ARBA" id="ARBA00023125"/>
    </source>
</evidence>
<dbReference type="PROSITE" id="PS50931">
    <property type="entry name" value="HTH_LYSR"/>
    <property type="match status" value="1"/>
</dbReference>
<evidence type="ECO:0000256" key="1">
    <source>
        <dbReference type="ARBA" id="ARBA00009437"/>
    </source>
</evidence>
<dbReference type="InterPro" id="IPR036390">
    <property type="entry name" value="WH_DNA-bd_sf"/>
</dbReference>
<reference evidence="8 10" key="1">
    <citation type="submission" date="2024-07" db="EMBL/GenBank/DDBJ databases">
        <title>Description of Labrys sedimenti sp. nov., isolated from a diclofenac-degrading enrichment culture.</title>
        <authorList>
            <person name="Tancsics A."/>
            <person name="Csepanyi A."/>
        </authorList>
    </citation>
    <scope>NUCLEOTIDE SEQUENCE [LARGE SCALE GENOMIC DNA]</scope>
    <source>
        <strain evidence="8 10">LMG 23578</strain>
    </source>
</reference>
<evidence type="ECO:0000256" key="5">
    <source>
        <dbReference type="ARBA" id="ARBA00039279"/>
    </source>
</evidence>
<dbReference type="InterPro" id="IPR036388">
    <property type="entry name" value="WH-like_DNA-bd_sf"/>
</dbReference>
<keyword evidence="4" id="KW-0804">Transcription</keyword>
<reference evidence="9 11" key="2">
    <citation type="submission" date="2024-09" db="EMBL/GenBank/DDBJ databases">
        <title>Description of Labrys sedimenti sp. nov., isolated from a diclofenac-degrading enrichment culture, and genome-based reclassification of Labrys portucalensis as a later heterotypic synonym of Labrys neptuniae.</title>
        <authorList>
            <person name="Tancsics A."/>
            <person name="Csepanyi A."/>
        </authorList>
    </citation>
    <scope>NUCLEOTIDE SEQUENCE [LARGE SCALE GENOMIC DNA]</scope>
    <source>
        <strain evidence="9 11">LMG 23412</strain>
    </source>
</reference>
<sequence>MAVRLRDITRRQLRALAAIASSGSVTSAAKALHLTQPAVTLQLRNLQDLADLPLLQRTGDGMILTDAGVEMLQLHSRIEAAIADCEATLGIISGKTAGRVSIGAVSTAKYFVPFIIAAFSRAHPRIEVTLSIGNRAEIMQALRDYKLDVAITGRPPPDIEVEKHLIGQNPHVIIASHTHWLAKERGLAAVDLSHETFLTREPGSGTRMLMERLFEQTELAPHIGMEFDSNETIKQSVIADLGIAFLSAHTVATELEDGRLVTLDVAGLPVTRQWFVVRRVDKVLLPPAQEALDFIAREASQYLPRPPLSHD</sequence>
<keyword evidence="2" id="KW-0805">Transcription regulation</keyword>
<dbReference type="CDD" id="cd08419">
    <property type="entry name" value="PBP2_CbbR_RubisCO_like"/>
    <property type="match status" value="1"/>
</dbReference>
<dbReference type="SUPFAM" id="SSF53850">
    <property type="entry name" value="Periplasmic binding protein-like II"/>
    <property type="match status" value="1"/>
</dbReference>
<dbReference type="Proteomes" id="UP001595190">
    <property type="component" value="Unassembled WGS sequence"/>
</dbReference>